<comment type="caution">
    <text evidence="1">The sequence shown here is derived from an EMBL/GenBank/DDBJ whole genome shotgun (WGS) entry which is preliminary data.</text>
</comment>
<dbReference type="PANTHER" id="PTHR10632:SF2">
    <property type="entry name" value="SULFIDE:QUINONE OXIDOREDUCTASE, MITOCHONDRIAL"/>
    <property type="match status" value="1"/>
</dbReference>
<dbReference type="InterPro" id="IPR036188">
    <property type="entry name" value="FAD/NAD-bd_sf"/>
</dbReference>
<dbReference type="GO" id="GO:0070224">
    <property type="term" value="F:sulfide:quinone oxidoreductase activity"/>
    <property type="evidence" value="ECO:0007669"/>
    <property type="project" value="TreeGrafter"/>
</dbReference>
<dbReference type="GO" id="GO:0070221">
    <property type="term" value="P:sulfide oxidation, using sulfide:quinone oxidoreductase"/>
    <property type="evidence" value="ECO:0007669"/>
    <property type="project" value="TreeGrafter"/>
</dbReference>
<dbReference type="SUPFAM" id="SSF51905">
    <property type="entry name" value="FAD/NAD(P)-binding domain"/>
    <property type="match status" value="2"/>
</dbReference>
<accession>A0A0L7L3X3</accession>
<organism evidence="1 2">
    <name type="scientific">Operophtera brumata</name>
    <name type="common">Winter moth</name>
    <name type="synonym">Phalaena brumata</name>
    <dbReference type="NCBI Taxonomy" id="104452"/>
    <lineage>
        <taxon>Eukaryota</taxon>
        <taxon>Metazoa</taxon>
        <taxon>Ecdysozoa</taxon>
        <taxon>Arthropoda</taxon>
        <taxon>Hexapoda</taxon>
        <taxon>Insecta</taxon>
        <taxon>Pterygota</taxon>
        <taxon>Neoptera</taxon>
        <taxon>Endopterygota</taxon>
        <taxon>Lepidoptera</taxon>
        <taxon>Glossata</taxon>
        <taxon>Ditrysia</taxon>
        <taxon>Geometroidea</taxon>
        <taxon>Geometridae</taxon>
        <taxon>Larentiinae</taxon>
        <taxon>Operophtera</taxon>
    </lineage>
</organism>
<dbReference type="AlphaFoldDB" id="A0A0L7L3X3"/>
<dbReference type="EMBL" id="JTDY01003087">
    <property type="protein sequence ID" value="KOB70173.1"/>
    <property type="molecule type" value="Genomic_DNA"/>
</dbReference>
<proteinExistence type="predicted"/>
<protein>
    <submittedName>
        <fullName evidence="1">Putative sulfide quinone reductase</fullName>
    </submittedName>
</protein>
<dbReference type="Gene3D" id="3.50.50.60">
    <property type="entry name" value="FAD/NAD(P)-binding domain"/>
    <property type="match status" value="4"/>
</dbReference>
<dbReference type="Proteomes" id="UP000037510">
    <property type="component" value="Unassembled WGS sequence"/>
</dbReference>
<evidence type="ECO:0000313" key="2">
    <source>
        <dbReference type="Proteomes" id="UP000037510"/>
    </source>
</evidence>
<gene>
    <name evidence="1" type="ORF">OBRU01_09558</name>
</gene>
<name>A0A0L7L3X3_OPEBR</name>
<dbReference type="GO" id="GO:0071949">
    <property type="term" value="F:FAD binding"/>
    <property type="evidence" value="ECO:0007669"/>
    <property type="project" value="TreeGrafter"/>
</dbReference>
<keyword evidence="2" id="KW-1185">Reference proteome</keyword>
<sequence length="314" mass="34754">MLEVQAAGGGRLQHGVEVRQEAAGARHHRAGAFPGTYPVICWRCKLLVVGGCSTAWRCARRLREHDIIVLEPSPKLSEASKPTDSVLPSCVGWMQDHAEDFDPCNNAVFTRGGDRILYDYMVVALGLKNDYQLTWSLLKQFRGGHAVFTYPRCGGKCSGAAQKIMYLADDYWRKPLTLPYNFLHVAPPMSPPTCLSKCEDLVTEQGYLDVDKHTLQHRRYRNVYGLGDCVCTPNSKTAAAVCTYHSSSSYRAAQTIPQRVRAGRLRVYGLGDCVCTPNSKTAATVCTYHSSSSYPAAQTIPQRVRAGRLRVHAQ</sequence>
<evidence type="ECO:0000313" key="1">
    <source>
        <dbReference type="EMBL" id="KOB70173.1"/>
    </source>
</evidence>
<dbReference type="InterPro" id="IPR015904">
    <property type="entry name" value="Sulphide_quinone_reductase"/>
</dbReference>
<dbReference type="GO" id="GO:0005739">
    <property type="term" value="C:mitochondrion"/>
    <property type="evidence" value="ECO:0007669"/>
    <property type="project" value="TreeGrafter"/>
</dbReference>
<reference evidence="1 2" key="1">
    <citation type="journal article" date="2015" name="Genome Biol. Evol.">
        <title>The genome of winter moth (Operophtera brumata) provides a genomic perspective on sexual dimorphism and phenology.</title>
        <authorList>
            <person name="Derks M.F."/>
            <person name="Smit S."/>
            <person name="Salis L."/>
            <person name="Schijlen E."/>
            <person name="Bossers A."/>
            <person name="Mateman C."/>
            <person name="Pijl A.S."/>
            <person name="de Ridder D."/>
            <person name="Groenen M.A."/>
            <person name="Visser M.E."/>
            <person name="Megens H.J."/>
        </authorList>
    </citation>
    <scope>NUCLEOTIDE SEQUENCE [LARGE SCALE GENOMIC DNA]</scope>
    <source>
        <strain evidence="1">WM2013NL</strain>
        <tissue evidence="1">Head and thorax</tissue>
    </source>
</reference>
<dbReference type="STRING" id="104452.A0A0L7L3X3"/>
<dbReference type="PANTHER" id="PTHR10632">
    <property type="entry name" value="SULFIDE:QUINONE OXIDOREDUCTASE"/>
    <property type="match status" value="1"/>
</dbReference>